<dbReference type="EMBL" id="BSXW01000615">
    <property type="protein sequence ID" value="GMF26572.1"/>
    <property type="molecule type" value="Genomic_DNA"/>
</dbReference>
<evidence type="ECO:0000256" key="1">
    <source>
        <dbReference type="SAM" id="MobiDB-lite"/>
    </source>
</evidence>
<evidence type="ECO:0000313" key="2">
    <source>
        <dbReference type="EMBL" id="GMF26572.1"/>
    </source>
</evidence>
<feature type="region of interest" description="Disordered" evidence="1">
    <location>
        <begin position="1"/>
        <end position="63"/>
    </location>
</feature>
<protein>
    <submittedName>
        <fullName evidence="2">Unnamed protein product</fullName>
    </submittedName>
</protein>
<dbReference type="Proteomes" id="UP001165083">
    <property type="component" value="Unassembled WGS sequence"/>
</dbReference>
<comment type="caution">
    <text evidence="2">The sequence shown here is derived from an EMBL/GenBank/DDBJ whole genome shotgun (WGS) entry which is preliminary data.</text>
</comment>
<proteinExistence type="predicted"/>
<keyword evidence="3" id="KW-1185">Reference proteome</keyword>
<dbReference type="AlphaFoldDB" id="A0A9W6U6S7"/>
<evidence type="ECO:0000313" key="3">
    <source>
        <dbReference type="Proteomes" id="UP001165083"/>
    </source>
</evidence>
<reference evidence="2" key="1">
    <citation type="submission" date="2023-04" db="EMBL/GenBank/DDBJ databases">
        <title>Phytophthora lilii NBRC 32176.</title>
        <authorList>
            <person name="Ichikawa N."/>
            <person name="Sato H."/>
            <person name="Tonouchi N."/>
        </authorList>
    </citation>
    <scope>NUCLEOTIDE SEQUENCE</scope>
    <source>
        <strain evidence="2">NBRC 32176</strain>
    </source>
</reference>
<sequence>MAREGTSPGAQASSKTEAAKPKSELAKPKGDASHQQGAAAAAPGATQLFESSDSESKEGVVDEPLEITNDLDQQQERYQAAQASAHPAVPSAGGVHQASGDSVHQRGYYPPDDSTGATRFLENLRFPRPLVGGHISKGAYECAVVQNEPLFVSDVEAARCVLLAQHKIPLKEFTSLRKKPENKGGLHPVWGYPWVQPENTTMWVQAEDLFWCWVSLQGYAAQEIQELRDEQQLSSILEQRELRIKFGHLVGKRQLQSELARLARPAQSGAPAEHGYGAYASTHVPRSAAKKPRTTYEAATGSAPRSRPPSGSQLGAAQSAPKGSVKTGSLATLLGDGAFPFKRRSSRTRSTW</sequence>
<feature type="compositionally biased region" description="Basic and acidic residues" evidence="1">
    <location>
        <begin position="17"/>
        <end position="32"/>
    </location>
</feature>
<name>A0A9W6U6S7_9STRA</name>
<feature type="compositionally biased region" description="Low complexity" evidence="1">
    <location>
        <begin position="33"/>
        <end position="47"/>
    </location>
</feature>
<organism evidence="2 3">
    <name type="scientific">Phytophthora lilii</name>
    <dbReference type="NCBI Taxonomy" id="2077276"/>
    <lineage>
        <taxon>Eukaryota</taxon>
        <taxon>Sar</taxon>
        <taxon>Stramenopiles</taxon>
        <taxon>Oomycota</taxon>
        <taxon>Peronosporomycetes</taxon>
        <taxon>Peronosporales</taxon>
        <taxon>Peronosporaceae</taxon>
        <taxon>Phytophthora</taxon>
    </lineage>
</organism>
<feature type="region of interest" description="Disordered" evidence="1">
    <location>
        <begin position="282"/>
        <end position="329"/>
    </location>
</feature>
<feature type="region of interest" description="Disordered" evidence="1">
    <location>
        <begin position="77"/>
        <end position="113"/>
    </location>
</feature>
<feature type="compositionally biased region" description="Low complexity" evidence="1">
    <location>
        <begin position="298"/>
        <end position="312"/>
    </location>
</feature>
<accession>A0A9W6U6S7</accession>
<dbReference type="OrthoDB" id="126917at2759"/>
<gene>
    <name evidence="2" type="ORF">Plil01_001105000</name>
</gene>